<name>A0A5N6TA15_ASPPS</name>
<evidence type="ECO:0000313" key="1">
    <source>
        <dbReference type="EMBL" id="KAE8143107.1"/>
    </source>
</evidence>
<dbReference type="OrthoDB" id="5410873at2759"/>
<gene>
    <name evidence="1" type="ORF">BDV38DRAFT_98060</name>
</gene>
<dbReference type="Proteomes" id="UP000325672">
    <property type="component" value="Unassembled WGS sequence"/>
</dbReference>
<protein>
    <recommendedName>
        <fullName evidence="3">F-box domain-containing protein</fullName>
    </recommendedName>
</protein>
<keyword evidence="2" id="KW-1185">Reference proteome</keyword>
<dbReference type="EMBL" id="ML743553">
    <property type="protein sequence ID" value="KAE8143107.1"/>
    <property type="molecule type" value="Genomic_DNA"/>
</dbReference>
<sequence>MALAPGSETQHKFPLFSLGLDVWYIVLDFLREEPDPKDDEYEYEEEDPDSDWKPKNIARSLPYLPDLINLSSTCTWLRHILAPSIFSNLELNNTAKSARSITAISQGRHASCVKTLRYIGICETNQQSSPLEEVYPQEVDQVLSNLHMFSSLDKLTIEFPFDYESDLLMDYLQSDIFQPDDAPSEESENTWRALMAASFRAIVSNYIDPSPNHQLPLSIEFRDLNIFMVSVFTTEAFQSFLSQLKTFNLSLRRWDNGVGWTMITQPIFRDFSHYLGPFFFDYLAAVEEFSFDPRETGTLGNGGQAYWEDIGLRDITLPRLRKLTLNNIIICLELRDFLVRHKTTLESITVRDCFASGERPSAYNERIEWRELFTTLAEAPFPRLTNFQVTWTDSLLKLLDLDNPWADPSVVQRVRDKLERDPDARVFPSCEVDQKYGVRYCDGTAIQAAFLDGADHQSYEDLMAMVQQNSAHGRRLSNE</sequence>
<accession>A0A5N6TA15</accession>
<organism evidence="1 2">
    <name type="scientific">Aspergillus pseudotamarii</name>
    <dbReference type="NCBI Taxonomy" id="132259"/>
    <lineage>
        <taxon>Eukaryota</taxon>
        <taxon>Fungi</taxon>
        <taxon>Dikarya</taxon>
        <taxon>Ascomycota</taxon>
        <taxon>Pezizomycotina</taxon>
        <taxon>Eurotiomycetes</taxon>
        <taxon>Eurotiomycetidae</taxon>
        <taxon>Eurotiales</taxon>
        <taxon>Aspergillaceae</taxon>
        <taxon>Aspergillus</taxon>
        <taxon>Aspergillus subgen. Circumdati</taxon>
    </lineage>
</organism>
<reference evidence="1 2" key="1">
    <citation type="submission" date="2019-04" db="EMBL/GenBank/DDBJ databases">
        <title>Friends and foes A comparative genomics study of 23 Aspergillus species from section Flavi.</title>
        <authorList>
            <consortium name="DOE Joint Genome Institute"/>
            <person name="Kjaerbolling I."/>
            <person name="Vesth T."/>
            <person name="Frisvad J.C."/>
            <person name="Nybo J.L."/>
            <person name="Theobald S."/>
            <person name="Kildgaard S."/>
            <person name="Isbrandt T."/>
            <person name="Kuo A."/>
            <person name="Sato A."/>
            <person name="Lyhne E.K."/>
            <person name="Kogle M.E."/>
            <person name="Wiebenga A."/>
            <person name="Kun R.S."/>
            <person name="Lubbers R.J."/>
            <person name="Makela M.R."/>
            <person name="Barry K."/>
            <person name="Chovatia M."/>
            <person name="Clum A."/>
            <person name="Daum C."/>
            <person name="Haridas S."/>
            <person name="He G."/>
            <person name="LaButti K."/>
            <person name="Lipzen A."/>
            <person name="Mondo S."/>
            <person name="Riley R."/>
            <person name="Salamov A."/>
            <person name="Simmons B.A."/>
            <person name="Magnuson J.K."/>
            <person name="Henrissat B."/>
            <person name="Mortensen U.H."/>
            <person name="Larsen T.O."/>
            <person name="Devries R.P."/>
            <person name="Grigoriev I.V."/>
            <person name="Machida M."/>
            <person name="Baker S.E."/>
            <person name="Andersen M.R."/>
        </authorList>
    </citation>
    <scope>NUCLEOTIDE SEQUENCE [LARGE SCALE GENOMIC DNA]</scope>
    <source>
        <strain evidence="1 2">CBS 117625</strain>
    </source>
</reference>
<proteinExistence type="predicted"/>
<dbReference type="GeneID" id="43648426"/>
<dbReference type="AlphaFoldDB" id="A0A5N6TA15"/>
<evidence type="ECO:0008006" key="3">
    <source>
        <dbReference type="Google" id="ProtNLM"/>
    </source>
</evidence>
<dbReference type="RefSeq" id="XP_031919170.1">
    <property type="nucleotide sequence ID" value="XM_032064216.1"/>
</dbReference>
<evidence type="ECO:0000313" key="2">
    <source>
        <dbReference type="Proteomes" id="UP000325672"/>
    </source>
</evidence>